<proteinExistence type="predicted"/>
<dbReference type="PATRIC" id="fig|1264675.3.peg.3809"/>
<protein>
    <recommendedName>
        <fullName evidence="1">TniQ domain-containing protein</fullName>
    </recommendedName>
</protein>
<dbReference type="AlphaFoldDB" id="R0CGT4"/>
<dbReference type="Gene3D" id="3.40.30.120">
    <property type="match status" value="1"/>
</dbReference>
<comment type="caution">
    <text evidence="2">The sequence shown here is derived from an EMBL/GenBank/DDBJ whole genome shotgun (WGS) entry which is preliminary data.</text>
</comment>
<sequence length="259" mass="27902">MTLKPPAGYTHMTSICCSEHVIGFKHRIRRATRNDRKLTAWLFPSGLQALVDQMSAFVGDEGSLLANNTLLPLFSRFLPSQDVELLARHSLCASVTGLPAIVGLNGPRSGWCPRVVASCPECARIDVAPCGRPFWRRDHLVPGLLFCGRHGVPLETLCPTCHGPNARPSPRSTFATTLVKDIRCSAAASPISTWTPPWANRVRRADARYAGTWALPVVGTVPAPSAVLVRLGGHVAWVGDGPTEGLQAALLRWFGSVTA</sequence>
<evidence type="ECO:0000259" key="1">
    <source>
        <dbReference type="Pfam" id="PF06527"/>
    </source>
</evidence>
<evidence type="ECO:0000313" key="3">
    <source>
        <dbReference type="Proteomes" id="UP000013280"/>
    </source>
</evidence>
<accession>R0CGT4</accession>
<gene>
    <name evidence="2" type="ORF">OR214_03875</name>
</gene>
<evidence type="ECO:0000313" key="2">
    <source>
        <dbReference type="EMBL" id="ENZ76041.1"/>
    </source>
</evidence>
<feature type="domain" description="TniQ" evidence="1">
    <location>
        <begin position="100"/>
        <end position="154"/>
    </location>
</feature>
<organism evidence="2 3">
    <name type="scientific">Ralstonia pickettii OR214</name>
    <dbReference type="NCBI Taxonomy" id="1264675"/>
    <lineage>
        <taxon>Bacteria</taxon>
        <taxon>Pseudomonadati</taxon>
        <taxon>Pseudomonadota</taxon>
        <taxon>Betaproteobacteria</taxon>
        <taxon>Burkholderiales</taxon>
        <taxon>Burkholderiaceae</taxon>
        <taxon>Ralstonia</taxon>
    </lineage>
</organism>
<dbReference type="Proteomes" id="UP000013280">
    <property type="component" value="Unassembled WGS sequence"/>
</dbReference>
<name>R0CGT4_RALPI</name>
<dbReference type="EMBL" id="APMQ01000012">
    <property type="protein sequence ID" value="ENZ76041.1"/>
    <property type="molecule type" value="Genomic_DNA"/>
</dbReference>
<dbReference type="Pfam" id="PF21274">
    <property type="entry name" value="Rng_hyd_C"/>
    <property type="match status" value="1"/>
</dbReference>
<dbReference type="Pfam" id="PF06527">
    <property type="entry name" value="TniQ"/>
    <property type="match status" value="1"/>
</dbReference>
<dbReference type="InterPro" id="IPR009492">
    <property type="entry name" value="TniQ"/>
</dbReference>
<reference evidence="2 3" key="1">
    <citation type="journal article" date="2013" name="Genome Announc.">
        <title>Draft Genome Sequence for Ralstonia sp. Strain OR214, a Bacterium with Potential for Bioremediation.</title>
        <authorList>
            <person name="Utturkar S.M."/>
            <person name="Bollmann A."/>
            <person name="Brzoska R.M."/>
            <person name="Klingeman D.M."/>
            <person name="Epstein S.E."/>
            <person name="Palumbo A.V."/>
            <person name="Brown S.D."/>
        </authorList>
    </citation>
    <scope>NUCLEOTIDE SEQUENCE [LARGE SCALE GENOMIC DNA]</scope>
    <source>
        <strain evidence="2 3">OR214</strain>
    </source>
</reference>